<evidence type="ECO:0000313" key="1">
    <source>
        <dbReference type="EMBL" id="SHG84018.1"/>
    </source>
</evidence>
<proteinExistence type="predicted"/>
<reference evidence="2" key="1">
    <citation type="submission" date="2016-11" db="EMBL/GenBank/DDBJ databases">
        <authorList>
            <person name="Varghese N."/>
            <person name="Submissions S."/>
        </authorList>
    </citation>
    <scope>NUCLEOTIDE SEQUENCE [LARGE SCALE GENOMIC DNA]</scope>
    <source>
        <strain evidence="2">YR203</strain>
    </source>
</reference>
<protein>
    <submittedName>
        <fullName evidence="1">Uncharacterized protein</fullName>
    </submittedName>
</protein>
<evidence type="ECO:0000313" key="2">
    <source>
        <dbReference type="Proteomes" id="UP000184108"/>
    </source>
</evidence>
<dbReference type="AlphaFoldDB" id="A0A1M5N376"/>
<gene>
    <name evidence="1" type="ORF">SAMN02787073_4931</name>
</gene>
<dbReference type="Proteomes" id="UP000184108">
    <property type="component" value="Unassembled WGS sequence"/>
</dbReference>
<sequence>MIKKSTKRTVPILKNKLHCYFHENIFIFVKINLSLIYEIETETLRITIFDKIYTLECQYTLIREISHG</sequence>
<accession>A0A1M5N376</accession>
<dbReference type="EMBL" id="FQVE01000008">
    <property type="protein sequence ID" value="SHG84018.1"/>
    <property type="molecule type" value="Genomic_DNA"/>
</dbReference>
<name>A0A1M5N376_9FLAO</name>
<organism evidence="1 2">
    <name type="scientific">Chryseobacterium vrystaatense</name>
    <dbReference type="NCBI Taxonomy" id="307480"/>
    <lineage>
        <taxon>Bacteria</taxon>
        <taxon>Pseudomonadati</taxon>
        <taxon>Bacteroidota</taxon>
        <taxon>Flavobacteriia</taxon>
        <taxon>Flavobacteriales</taxon>
        <taxon>Weeksellaceae</taxon>
        <taxon>Chryseobacterium group</taxon>
        <taxon>Chryseobacterium</taxon>
    </lineage>
</organism>